<dbReference type="AlphaFoldDB" id="A0A1A3P399"/>
<comment type="caution">
    <text evidence="2">The sequence shown here is derived from an EMBL/GenBank/DDBJ whole genome shotgun (WGS) entry which is preliminary data.</text>
</comment>
<feature type="compositionally biased region" description="Low complexity" evidence="1">
    <location>
        <begin position="1"/>
        <end position="13"/>
    </location>
</feature>
<organism evidence="2 3">
    <name type="scientific">Mycobacterium asiaticum</name>
    <dbReference type="NCBI Taxonomy" id="1790"/>
    <lineage>
        <taxon>Bacteria</taxon>
        <taxon>Bacillati</taxon>
        <taxon>Actinomycetota</taxon>
        <taxon>Actinomycetes</taxon>
        <taxon>Mycobacteriales</taxon>
        <taxon>Mycobacteriaceae</taxon>
        <taxon>Mycobacterium</taxon>
    </lineage>
</organism>
<feature type="region of interest" description="Disordered" evidence="1">
    <location>
        <begin position="1"/>
        <end position="24"/>
    </location>
</feature>
<dbReference type="RefSeq" id="WP_065143444.1">
    <property type="nucleotide sequence ID" value="NZ_LZLS01000068.1"/>
</dbReference>
<dbReference type="Pfam" id="PF10817">
    <property type="entry name" value="DUF2563"/>
    <property type="match status" value="1"/>
</dbReference>
<evidence type="ECO:0008006" key="4">
    <source>
        <dbReference type="Google" id="ProtNLM"/>
    </source>
</evidence>
<name>A0A1A3P399_MYCAS</name>
<evidence type="ECO:0000313" key="2">
    <source>
        <dbReference type="EMBL" id="OBK28733.1"/>
    </source>
</evidence>
<dbReference type="Proteomes" id="UP000093928">
    <property type="component" value="Unassembled WGS sequence"/>
</dbReference>
<dbReference type="EMBL" id="LZLS01000068">
    <property type="protein sequence ID" value="OBK28733.1"/>
    <property type="molecule type" value="Genomic_DNA"/>
</dbReference>
<sequence>MFVDPALLRSGGSESRRASEHIDQAAEHLSRASMQSQLFGDFAAADTFHAATGAVLADHARVMSGNSESLGAVSRSAHVAAASFTAMDESNAAAVEVVRCNFAT</sequence>
<accession>A0A1A3P399</accession>
<reference evidence="2 3" key="1">
    <citation type="submission" date="2016-06" db="EMBL/GenBank/DDBJ databases">
        <authorList>
            <person name="Kjaerup R.B."/>
            <person name="Dalgaard T.S."/>
            <person name="Juul-Madsen H.R."/>
        </authorList>
    </citation>
    <scope>NUCLEOTIDE SEQUENCE [LARGE SCALE GENOMIC DNA]</scope>
    <source>
        <strain evidence="2 3">1165133.8</strain>
    </source>
</reference>
<feature type="compositionally biased region" description="Basic and acidic residues" evidence="1">
    <location>
        <begin position="14"/>
        <end position="24"/>
    </location>
</feature>
<protein>
    <recommendedName>
        <fullName evidence="4">Secretion protein</fullName>
    </recommendedName>
</protein>
<gene>
    <name evidence="2" type="ORF">A5634_01280</name>
</gene>
<evidence type="ECO:0000313" key="3">
    <source>
        <dbReference type="Proteomes" id="UP000093928"/>
    </source>
</evidence>
<evidence type="ECO:0000256" key="1">
    <source>
        <dbReference type="SAM" id="MobiDB-lite"/>
    </source>
</evidence>
<dbReference type="InterPro" id="IPR022534">
    <property type="entry name" value="DUF2563"/>
</dbReference>
<proteinExistence type="predicted"/>